<evidence type="ECO:0000256" key="3">
    <source>
        <dbReference type="ARBA" id="ARBA00022898"/>
    </source>
</evidence>
<dbReference type="EMBL" id="QAAA01000011">
    <property type="protein sequence ID" value="PTN01683.1"/>
    <property type="molecule type" value="Genomic_DNA"/>
</dbReference>
<evidence type="ECO:0000256" key="1">
    <source>
        <dbReference type="ARBA" id="ARBA00001933"/>
    </source>
</evidence>
<keyword evidence="9" id="KW-0670">Pyruvate</keyword>
<dbReference type="InterPro" id="IPR020578">
    <property type="entry name" value="Aminotrans_V_PyrdxlP_BS"/>
</dbReference>
<dbReference type="InterPro" id="IPR015422">
    <property type="entry name" value="PyrdxlP-dep_Trfase_small"/>
</dbReference>
<dbReference type="PANTHER" id="PTHR21152:SF40">
    <property type="entry name" value="ALANINE--GLYOXYLATE AMINOTRANSFERASE"/>
    <property type="match status" value="1"/>
</dbReference>
<feature type="domain" description="Aminotransferase class V" evidence="8">
    <location>
        <begin position="69"/>
        <end position="284"/>
    </location>
</feature>
<comment type="cofactor">
    <cofactor evidence="1 5 7">
        <name>pyridoxal 5'-phosphate</name>
        <dbReference type="ChEBI" id="CHEBI:597326"/>
    </cofactor>
</comment>
<accession>A0A2T5BR23</accession>
<evidence type="ECO:0000256" key="5">
    <source>
        <dbReference type="PIRSR" id="PIRSR000524-50"/>
    </source>
</evidence>
<dbReference type="InterPro" id="IPR015424">
    <property type="entry name" value="PyrdxlP-dep_Trfase"/>
</dbReference>
<dbReference type="GO" id="GO:0008453">
    <property type="term" value="F:alanine-glyoxylate transaminase activity"/>
    <property type="evidence" value="ECO:0007669"/>
    <property type="project" value="TreeGrafter"/>
</dbReference>
<evidence type="ECO:0000256" key="7">
    <source>
        <dbReference type="RuleBase" id="RU004504"/>
    </source>
</evidence>
<dbReference type="AlphaFoldDB" id="A0A2T5BR23"/>
<evidence type="ECO:0000256" key="2">
    <source>
        <dbReference type="ARBA" id="ARBA00009236"/>
    </source>
</evidence>
<sequence>MSLRHGRPYLAIPGPSVLPDQVLQAMQCPAPDIYGPGMPRLVQGIVDDLRAVARTTQNVALYIANGHGAWEAALANTCCRGDKVLVLATGAFGHGWAGRAQAMGLEARVMDFGKRAGAEADRVAERLRADRTHEIRAVLAVQTDTASSARTDIAALRAALDAAGHPALLMVDSIAALACERMEMDAWGVDVLLAASQKGLMTPPGLAFVFFSERAARCGGDLVSPYWDWTLRANPEEFWHYFGGTAPTHHLFALRAALDLLMEEGLTHALDRHARLARAVWAAVGVWGEGGEMRPNIPDPAARSHAVTTLHLGAPNGTALRDWLEINTGVTLGIGLGMAAPGDPAFHGYFRLAHMGHVNAYMVLGALGAIETGLRALGISHGAGALDAAAQVMAGV</sequence>
<name>A0A2T5BR23_9RHOB</name>
<comment type="caution">
    <text evidence="9">The sequence shown here is derived from an EMBL/GenBank/DDBJ whole genome shotgun (WGS) entry which is preliminary data.</text>
</comment>
<dbReference type="InterPro" id="IPR024169">
    <property type="entry name" value="SP_NH2Trfase/AEP_transaminase"/>
</dbReference>
<feature type="modified residue" description="N6-(pyridoxal phosphate)lysine" evidence="5">
    <location>
        <position position="198"/>
    </location>
</feature>
<dbReference type="PIRSF" id="PIRSF000524">
    <property type="entry name" value="SPT"/>
    <property type="match status" value="1"/>
</dbReference>
<dbReference type="OrthoDB" id="389074at2"/>
<protein>
    <submittedName>
        <fullName evidence="9">Alanine-glyoxylate transaminase/serine-glyoxylate transaminase/serine-pyruvate transaminase</fullName>
    </submittedName>
</protein>
<feature type="binding site" evidence="4">
    <location>
        <position position="351"/>
    </location>
    <ligand>
        <name>substrate</name>
    </ligand>
</feature>
<dbReference type="GO" id="GO:0004760">
    <property type="term" value="F:L-serine-pyruvate transaminase activity"/>
    <property type="evidence" value="ECO:0007669"/>
    <property type="project" value="TreeGrafter"/>
</dbReference>
<evidence type="ECO:0000256" key="4">
    <source>
        <dbReference type="PIRSR" id="PIRSR000524-1"/>
    </source>
</evidence>
<proteinExistence type="inferred from homology"/>
<dbReference type="Gene3D" id="3.40.640.10">
    <property type="entry name" value="Type I PLP-dependent aspartate aminotransferase-like (Major domain)"/>
    <property type="match status" value="1"/>
</dbReference>
<dbReference type="Gene3D" id="3.90.1150.10">
    <property type="entry name" value="Aspartate Aminotransferase, domain 1"/>
    <property type="match status" value="1"/>
</dbReference>
<dbReference type="GO" id="GO:0019265">
    <property type="term" value="P:glycine biosynthetic process, by transamination of glyoxylate"/>
    <property type="evidence" value="ECO:0007669"/>
    <property type="project" value="TreeGrafter"/>
</dbReference>
<evidence type="ECO:0000313" key="10">
    <source>
        <dbReference type="Proteomes" id="UP000243859"/>
    </source>
</evidence>
<dbReference type="SUPFAM" id="SSF53383">
    <property type="entry name" value="PLP-dependent transferases"/>
    <property type="match status" value="1"/>
</dbReference>
<comment type="similarity">
    <text evidence="2 6">Belongs to the class-V pyridoxal-phosphate-dependent aminotransferase family.</text>
</comment>
<dbReference type="InterPro" id="IPR015421">
    <property type="entry name" value="PyrdxlP-dep_Trfase_major"/>
</dbReference>
<evidence type="ECO:0000256" key="6">
    <source>
        <dbReference type="RuleBase" id="RU004075"/>
    </source>
</evidence>
<keyword evidence="3 5" id="KW-0663">Pyridoxal phosphate</keyword>
<dbReference type="PANTHER" id="PTHR21152">
    <property type="entry name" value="AMINOTRANSFERASE CLASS V"/>
    <property type="match status" value="1"/>
</dbReference>
<dbReference type="PROSITE" id="PS00595">
    <property type="entry name" value="AA_TRANSFER_CLASS_5"/>
    <property type="match status" value="1"/>
</dbReference>
<dbReference type="RefSeq" id="WP_107892890.1">
    <property type="nucleotide sequence ID" value="NZ_NHSI01000064.1"/>
</dbReference>
<organism evidence="9 10">
    <name type="scientific">Rhodovulum imhoffii</name>
    <dbReference type="NCBI Taxonomy" id="365340"/>
    <lineage>
        <taxon>Bacteria</taxon>
        <taxon>Pseudomonadati</taxon>
        <taxon>Pseudomonadota</taxon>
        <taxon>Alphaproteobacteria</taxon>
        <taxon>Rhodobacterales</taxon>
        <taxon>Paracoccaceae</taxon>
        <taxon>Rhodovulum</taxon>
    </lineage>
</organism>
<dbReference type="Proteomes" id="UP000243859">
    <property type="component" value="Unassembled WGS sequence"/>
</dbReference>
<evidence type="ECO:0000259" key="8">
    <source>
        <dbReference type="Pfam" id="PF00266"/>
    </source>
</evidence>
<keyword evidence="10" id="KW-1185">Reference proteome</keyword>
<gene>
    <name evidence="9" type="ORF">C8N32_11182</name>
</gene>
<reference evidence="9 10" key="1">
    <citation type="submission" date="2018-04" db="EMBL/GenBank/DDBJ databases">
        <title>Genomic Encyclopedia of Archaeal and Bacterial Type Strains, Phase II (KMG-II): from individual species to whole genera.</title>
        <authorList>
            <person name="Goeker M."/>
        </authorList>
    </citation>
    <scope>NUCLEOTIDE SEQUENCE [LARGE SCALE GENOMIC DNA]</scope>
    <source>
        <strain evidence="9 10">DSM 18064</strain>
    </source>
</reference>
<dbReference type="Pfam" id="PF00266">
    <property type="entry name" value="Aminotran_5"/>
    <property type="match status" value="1"/>
</dbReference>
<evidence type="ECO:0000313" key="9">
    <source>
        <dbReference type="EMBL" id="PTN01683.1"/>
    </source>
</evidence>
<dbReference type="InterPro" id="IPR000192">
    <property type="entry name" value="Aminotrans_V_dom"/>
</dbReference>